<feature type="compositionally biased region" description="Low complexity" evidence="1">
    <location>
        <begin position="53"/>
        <end position="73"/>
    </location>
</feature>
<reference evidence="2 3" key="1">
    <citation type="submission" date="2014-04" db="EMBL/GenBank/DDBJ databases">
        <authorList>
            <consortium name="DOE Joint Genome Institute"/>
            <person name="Kuo A."/>
            <person name="Gay G."/>
            <person name="Dore J."/>
            <person name="Kohler A."/>
            <person name="Nagy L.G."/>
            <person name="Floudas D."/>
            <person name="Copeland A."/>
            <person name="Barry K.W."/>
            <person name="Cichocki N."/>
            <person name="Veneault-Fourrey C."/>
            <person name="LaButti K."/>
            <person name="Lindquist E.A."/>
            <person name="Lipzen A."/>
            <person name="Lundell T."/>
            <person name="Morin E."/>
            <person name="Murat C."/>
            <person name="Sun H."/>
            <person name="Tunlid A."/>
            <person name="Henrissat B."/>
            <person name="Grigoriev I.V."/>
            <person name="Hibbett D.S."/>
            <person name="Martin F."/>
            <person name="Nordberg H.P."/>
            <person name="Cantor M.N."/>
            <person name="Hua S.X."/>
        </authorList>
    </citation>
    <scope>NUCLEOTIDE SEQUENCE [LARGE SCALE GENOMIC DNA]</scope>
    <source>
        <strain evidence="3">h7</strain>
    </source>
</reference>
<dbReference type="STRING" id="686832.A0A0C3BJ27"/>
<feature type="region of interest" description="Disordered" evidence="1">
    <location>
        <begin position="294"/>
        <end position="368"/>
    </location>
</feature>
<feature type="compositionally biased region" description="Polar residues" evidence="1">
    <location>
        <begin position="345"/>
        <end position="359"/>
    </location>
</feature>
<feature type="compositionally biased region" description="Pro residues" evidence="1">
    <location>
        <begin position="329"/>
        <end position="339"/>
    </location>
</feature>
<organism evidence="2 3">
    <name type="scientific">Hebeloma cylindrosporum</name>
    <dbReference type="NCBI Taxonomy" id="76867"/>
    <lineage>
        <taxon>Eukaryota</taxon>
        <taxon>Fungi</taxon>
        <taxon>Dikarya</taxon>
        <taxon>Basidiomycota</taxon>
        <taxon>Agaricomycotina</taxon>
        <taxon>Agaricomycetes</taxon>
        <taxon>Agaricomycetidae</taxon>
        <taxon>Agaricales</taxon>
        <taxon>Agaricineae</taxon>
        <taxon>Hymenogastraceae</taxon>
        <taxon>Hebeloma</taxon>
    </lineage>
</organism>
<dbReference type="AlphaFoldDB" id="A0A0C3BJ27"/>
<accession>A0A0C3BJ27</accession>
<evidence type="ECO:0000313" key="3">
    <source>
        <dbReference type="Proteomes" id="UP000053424"/>
    </source>
</evidence>
<feature type="region of interest" description="Disordered" evidence="1">
    <location>
        <begin position="557"/>
        <end position="687"/>
    </location>
</feature>
<feature type="compositionally biased region" description="Low complexity" evidence="1">
    <location>
        <begin position="117"/>
        <end position="128"/>
    </location>
</feature>
<keyword evidence="3" id="KW-1185">Reference proteome</keyword>
<name>A0A0C3BJ27_HEBCY</name>
<feature type="region of interest" description="Disordered" evidence="1">
    <location>
        <begin position="103"/>
        <end position="189"/>
    </location>
</feature>
<gene>
    <name evidence="2" type="ORF">M413DRAFT_287357</name>
</gene>
<feature type="region of interest" description="Disordered" evidence="1">
    <location>
        <begin position="17"/>
        <end position="77"/>
    </location>
</feature>
<dbReference type="EMBL" id="KN831803">
    <property type="protein sequence ID" value="KIM36700.1"/>
    <property type="molecule type" value="Genomic_DNA"/>
</dbReference>
<dbReference type="HOGENOM" id="CLU_390317_0_0_1"/>
<feature type="compositionally biased region" description="Low complexity" evidence="1">
    <location>
        <begin position="152"/>
        <end position="167"/>
    </location>
</feature>
<sequence length="707" mass="76773">MTSSVSSFFLRDTMLKRQGRTARARRVPELTRSSSTSCHPLNIILEEDESRISSRSPSPIPSASSSGSRSPGIKAKRRHANIAEIRIARDALMLADNDLSPLDDSLFAPRPAPRPPTESSSPEQSPDSFRLTFTDASFKFPHPPMPISGHVSSPTRSISSLSSSPCSQHGGMPLTPSTSDDESSDFLNPRPVPVLPLVITKHNPRPSSPHEISISPSLVQAFKEPVSEADPSCYASFLEDSSDESDAESDSEWYTRQFSKILTLRSPIPPSFPLQNPSRPESMSIPAEIIARRRVSKSLPPTPTLSYRDSLESFTGPASPSKRSSRIPKYPPPPVPPIPVHLRPESTSSFTSCSKTLPTTFRRPPPRSSIPADCDFELDVEDHADDASSEFSFSMYDIDLGEREGEMFQSPVSSYSQSSFDEEEGLSAQEITFDMDYPMMLPLSLPASPFDLEADFAMSLEKLRTEDVEVELPISAVTNPEQEISEQIPEVPQPAPQPQELVVDDIFSPVSSAFSFSPAPSVQFHSYPSPSASPALKHKVYNDDERVLKSKWSTSTLGSVREEHERRGASSKLRLYFGGQSPAKSKRTSSSAPKKVPPTPTSPFGALISPRKTSRGFTTSPSPPSASPSRNGHGRAHSRGNSDVMVIGYGGGGVGVRRRGSVATVSDAGSEESASSTSSSGLRRKPIPIEMFLRSDLPVFLKSATSA</sequence>
<dbReference type="OrthoDB" id="2692698at2759"/>
<reference evidence="3" key="2">
    <citation type="submission" date="2015-01" db="EMBL/GenBank/DDBJ databases">
        <title>Evolutionary Origins and Diversification of the Mycorrhizal Mutualists.</title>
        <authorList>
            <consortium name="DOE Joint Genome Institute"/>
            <consortium name="Mycorrhizal Genomics Consortium"/>
            <person name="Kohler A."/>
            <person name="Kuo A."/>
            <person name="Nagy L.G."/>
            <person name="Floudas D."/>
            <person name="Copeland A."/>
            <person name="Barry K.W."/>
            <person name="Cichocki N."/>
            <person name="Veneault-Fourrey C."/>
            <person name="LaButti K."/>
            <person name="Lindquist E.A."/>
            <person name="Lipzen A."/>
            <person name="Lundell T."/>
            <person name="Morin E."/>
            <person name="Murat C."/>
            <person name="Riley R."/>
            <person name="Ohm R."/>
            <person name="Sun H."/>
            <person name="Tunlid A."/>
            <person name="Henrissat B."/>
            <person name="Grigoriev I.V."/>
            <person name="Hibbett D.S."/>
            <person name="Martin F."/>
        </authorList>
    </citation>
    <scope>NUCLEOTIDE SEQUENCE [LARGE SCALE GENOMIC DNA]</scope>
    <source>
        <strain evidence="3">h7</strain>
    </source>
</reference>
<evidence type="ECO:0000256" key="1">
    <source>
        <dbReference type="SAM" id="MobiDB-lite"/>
    </source>
</evidence>
<feature type="compositionally biased region" description="Low complexity" evidence="1">
    <location>
        <begin position="666"/>
        <end position="681"/>
    </location>
</feature>
<dbReference type="Proteomes" id="UP000053424">
    <property type="component" value="Unassembled WGS sequence"/>
</dbReference>
<evidence type="ECO:0000313" key="2">
    <source>
        <dbReference type="EMBL" id="KIM36700.1"/>
    </source>
</evidence>
<proteinExistence type="predicted"/>
<protein>
    <submittedName>
        <fullName evidence="2">Uncharacterized protein</fullName>
    </submittedName>
</protein>